<dbReference type="InterPro" id="IPR034660">
    <property type="entry name" value="DinB/YfiT-like"/>
</dbReference>
<evidence type="ECO:0000313" key="3">
    <source>
        <dbReference type="Proteomes" id="UP000265692"/>
    </source>
</evidence>
<keyword evidence="3" id="KW-1185">Reference proteome</keyword>
<gene>
    <name evidence="2" type="ORF">D1B33_14455</name>
</gene>
<comment type="caution">
    <text evidence="2">The sequence shown here is derived from an EMBL/GenBank/DDBJ whole genome shotgun (WGS) entry which is preliminary data.</text>
</comment>
<dbReference type="RefSeq" id="WP_118877116.1">
    <property type="nucleotide sequence ID" value="NZ_QWEI01000009.1"/>
</dbReference>
<protein>
    <submittedName>
        <fullName evidence="2">DinB family protein</fullName>
    </submittedName>
</protein>
<dbReference type="Pfam" id="PF12867">
    <property type="entry name" value="DinB_2"/>
    <property type="match status" value="1"/>
</dbReference>
<evidence type="ECO:0000313" key="2">
    <source>
        <dbReference type="EMBL" id="RHW34001.1"/>
    </source>
</evidence>
<dbReference type="AlphaFoldDB" id="A0A396S4W5"/>
<proteinExistence type="predicted"/>
<dbReference type="SUPFAM" id="SSF109854">
    <property type="entry name" value="DinB/YfiT-like putative metalloenzymes"/>
    <property type="match status" value="1"/>
</dbReference>
<reference evidence="2 3" key="1">
    <citation type="submission" date="2018-08" db="EMBL/GenBank/DDBJ databases">
        <title>Lysinibacillus sp. YLB-03 draft genome sequence.</title>
        <authorList>
            <person name="Yu L."/>
        </authorList>
    </citation>
    <scope>NUCLEOTIDE SEQUENCE [LARGE SCALE GENOMIC DNA]</scope>
    <source>
        <strain evidence="2 3">YLB-03</strain>
    </source>
</reference>
<feature type="domain" description="DinB-like" evidence="1">
    <location>
        <begin position="13"/>
        <end position="176"/>
    </location>
</feature>
<dbReference type="EMBL" id="QWEI01000009">
    <property type="protein sequence ID" value="RHW34001.1"/>
    <property type="molecule type" value="Genomic_DNA"/>
</dbReference>
<dbReference type="InterPro" id="IPR024775">
    <property type="entry name" value="DinB-like"/>
</dbReference>
<name>A0A396S4W5_9BACL</name>
<dbReference type="Gene3D" id="1.20.120.450">
    <property type="entry name" value="dinb family like domain"/>
    <property type="match status" value="1"/>
</dbReference>
<evidence type="ECO:0000259" key="1">
    <source>
        <dbReference type="Pfam" id="PF12867"/>
    </source>
</evidence>
<dbReference type="OrthoDB" id="2389280at2"/>
<sequence length="188" mass="22236">MKSQSMRNHFLTLRQQRDSLVSELEYLSMAQLWERPNEEKWSIGESIYHLYLMAKMLRVAAIITIPCAKFYARRMKNKPFDRDINDIYGEYKEKRGRGMKAPFILNPPKKICHTMDFKELNCLLIDETKELSKLVENIDEEIAGHIVFLDPMANYPNLIQAVQLLAIHEAHHFRIIQRDLETIKKETE</sequence>
<accession>A0A396S4W5</accession>
<dbReference type="Proteomes" id="UP000265692">
    <property type="component" value="Unassembled WGS sequence"/>
</dbReference>
<organism evidence="2 3">
    <name type="scientific">Ureibacillus yapensis</name>
    <dbReference type="NCBI Taxonomy" id="2304605"/>
    <lineage>
        <taxon>Bacteria</taxon>
        <taxon>Bacillati</taxon>
        <taxon>Bacillota</taxon>
        <taxon>Bacilli</taxon>
        <taxon>Bacillales</taxon>
        <taxon>Caryophanaceae</taxon>
        <taxon>Ureibacillus</taxon>
    </lineage>
</organism>